<dbReference type="OrthoDB" id="2012566at2759"/>
<dbReference type="InterPro" id="IPR008930">
    <property type="entry name" value="Terpenoid_cyclase/PrenylTrfase"/>
</dbReference>
<keyword evidence="2" id="KW-1185">Reference proteome</keyword>
<gene>
    <name evidence="1" type="ORF">ASPTUDRAFT_199327</name>
</gene>
<sequence length="510" mass="57977">MIAPYYSKPCRAVFVELKNLVLKTSPKGIRIPSNDFKSILYCNATAEYHCGRITRDEYHTRLASDFHYSKLEIKETFASLQSTLSVNHDFVASLAQLKAQYGNSLELYATANLSQEDYQAVQALDIDWSPFSKVFVSCEIGAQKPELRFYKAILEQVGLRPHEVILVDDDPDNVLAAMSLGIEGVLCPSMPVIQTIVKLFDYDTIGRAKRFLRNEAGNCYSVTDTGVTVKENFAQLLLLELTGDRTAPRSPVLTQRDFPNDMDTTSIALTVLNRDPVIAHQVMDSILLYRTCDGLVQTFFSEFKNRVDPVVCCNVLNLFYQYGRGSELSETLNWVEQVLRRRAYINGTCYYPKPEAFFYFLSRFLRRLKGADRDRHARLAQILAQRLQERIGIEVDDASLAMRLIALNDVGMRDRIGLETLIRSQREDGGWAMGTLYQYYSKRLQIGNRATCTALAIEAITRCQDWLNDEDGPVQSTYCDPDYRENRAVGSRYPSEFYCDILEACCVSSV</sequence>
<organism evidence="1 2">
    <name type="scientific">Aspergillus tubingensis (strain CBS 134.48)</name>
    <dbReference type="NCBI Taxonomy" id="767770"/>
    <lineage>
        <taxon>Eukaryota</taxon>
        <taxon>Fungi</taxon>
        <taxon>Dikarya</taxon>
        <taxon>Ascomycota</taxon>
        <taxon>Pezizomycotina</taxon>
        <taxon>Eurotiomycetes</taxon>
        <taxon>Eurotiomycetidae</taxon>
        <taxon>Eurotiales</taxon>
        <taxon>Aspergillaceae</taxon>
        <taxon>Aspergillus</taxon>
        <taxon>Aspergillus subgen. Circumdati</taxon>
    </lineage>
</organism>
<proteinExistence type="predicted"/>
<evidence type="ECO:0000313" key="2">
    <source>
        <dbReference type="Proteomes" id="UP000184304"/>
    </source>
</evidence>
<dbReference type="PANTHER" id="PTHR43611:SF3">
    <property type="entry name" value="FLAVIN MONONUCLEOTIDE HYDROLASE 1, CHLOROPLATIC"/>
    <property type="match status" value="1"/>
</dbReference>
<dbReference type="GO" id="GO:0016791">
    <property type="term" value="F:phosphatase activity"/>
    <property type="evidence" value="ECO:0007669"/>
    <property type="project" value="UniProtKB-ARBA"/>
</dbReference>
<reference evidence="2" key="1">
    <citation type="journal article" date="2017" name="Genome Biol.">
        <title>Comparative genomics reveals high biological diversity and specific adaptations in the industrially and medically important fungal genus Aspergillus.</title>
        <authorList>
            <person name="de Vries R.P."/>
            <person name="Riley R."/>
            <person name="Wiebenga A."/>
            <person name="Aguilar-Osorio G."/>
            <person name="Amillis S."/>
            <person name="Uchima C.A."/>
            <person name="Anderluh G."/>
            <person name="Asadollahi M."/>
            <person name="Askin M."/>
            <person name="Barry K."/>
            <person name="Battaglia E."/>
            <person name="Bayram O."/>
            <person name="Benocci T."/>
            <person name="Braus-Stromeyer S.A."/>
            <person name="Caldana C."/>
            <person name="Canovas D."/>
            <person name="Cerqueira G.C."/>
            <person name="Chen F."/>
            <person name="Chen W."/>
            <person name="Choi C."/>
            <person name="Clum A."/>
            <person name="Dos Santos R.A."/>
            <person name="Damasio A.R."/>
            <person name="Diallinas G."/>
            <person name="Emri T."/>
            <person name="Fekete E."/>
            <person name="Flipphi M."/>
            <person name="Freyberg S."/>
            <person name="Gallo A."/>
            <person name="Gournas C."/>
            <person name="Habgood R."/>
            <person name="Hainaut M."/>
            <person name="Harispe M.L."/>
            <person name="Henrissat B."/>
            <person name="Hilden K.S."/>
            <person name="Hope R."/>
            <person name="Hossain A."/>
            <person name="Karabika E."/>
            <person name="Karaffa L."/>
            <person name="Karanyi Z."/>
            <person name="Krasevec N."/>
            <person name="Kuo A."/>
            <person name="Kusch H."/>
            <person name="LaButti K."/>
            <person name="Lagendijk E.L."/>
            <person name="Lapidus A."/>
            <person name="Levasseur A."/>
            <person name="Lindquist E."/>
            <person name="Lipzen A."/>
            <person name="Logrieco A.F."/>
            <person name="MacCabe A."/>
            <person name="Maekelae M.R."/>
            <person name="Malavazi I."/>
            <person name="Melin P."/>
            <person name="Meyer V."/>
            <person name="Mielnichuk N."/>
            <person name="Miskei M."/>
            <person name="Molnar A.P."/>
            <person name="Mule G."/>
            <person name="Ngan C.Y."/>
            <person name="Orejas M."/>
            <person name="Orosz E."/>
            <person name="Ouedraogo J.P."/>
            <person name="Overkamp K.M."/>
            <person name="Park H.-S."/>
            <person name="Perrone G."/>
            <person name="Piumi F."/>
            <person name="Punt P.J."/>
            <person name="Ram A.F."/>
            <person name="Ramon A."/>
            <person name="Rauscher S."/>
            <person name="Record E."/>
            <person name="Riano-Pachon D.M."/>
            <person name="Robert V."/>
            <person name="Roehrig J."/>
            <person name="Ruller R."/>
            <person name="Salamov A."/>
            <person name="Salih N.S."/>
            <person name="Samson R.A."/>
            <person name="Sandor E."/>
            <person name="Sanguinetti M."/>
            <person name="Schuetze T."/>
            <person name="Sepcic K."/>
            <person name="Shelest E."/>
            <person name="Sherlock G."/>
            <person name="Sophianopoulou V."/>
            <person name="Squina F.M."/>
            <person name="Sun H."/>
            <person name="Susca A."/>
            <person name="Todd R.B."/>
            <person name="Tsang A."/>
            <person name="Unkles S.E."/>
            <person name="van de Wiele N."/>
            <person name="van Rossen-Uffink D."/>
            <person name="Oliveira J.V."/>
            <person name="Vesth T.C."/>
            <person name="Visser J."/>
            <person name="Yu J.-H."/>
            <person name="Zhou M."/>
            <person name="Andersen M.R."/>
            <person name="Archer D.B."/>
            <person name="Baker S.E."/>
            <person name="Benoit I."/>
            <person name="Brakhage A.A."/>
            <person name="Braus G.H."/>
            <person name="Fischer R."/>
            <person name="Frisvad J.C."/>
            <person name="Goldman G.H."/>
            <person name="Houbraken J."/>
            <person name="Oakley B."/>
            <person name="Pocsi I."/>
            <person name="Scazzocchio C."/>
            <person name="Seiboth B."/>
            <person name="vanKuyk P.A."/>
            <person name="Wortman J."/>
            <person name="Dyer P.S."/>
            <person name="Grigoriev I.V."/>
        </authorList>
    </citation>
    <scope>NUCLEOTIDE SEQUENCE [LARGE SCALE GENOMIC DNA]</scope>
    <source>
        <strain evidence="2">CBS 134.48</strain>
    </source>
</reference>
<dbReference type="Gene3D" id="3.40.50.1000">
    <property type="entry name" value="HAD superfamily/HAD-like"/>
    <property type="match status" value="1"/>
</dbReference>
<dbReference type="Gene3D" id="1.50.10.20">
    <property type="match status" value="1"/>
</dbReference>
<dbReference type="InterPro" id="IPR023198">
    <property type="entry name" value="PGP-like_dom2"/>
</dbReference>
<protein>
    <submittedName>
        <fullName evidence="1">Uncharacterized protein</fullName>
    </submittedName>
</protein>
<dbReference type="SUPFAM" id="SSF56784">
    <property type="entry name" value="HAD-like"/>
    <property type="match status" value="1"/>
</dbReference>
<dbReference type="Pfam" id="PF00702">
    <property type="entry name" value="Hydrolase"/>
    <property type="match status" value="1"/>
</dbReference>
<evidence type="ECO:0000313" key="1">
    <source>
        <dbReference type="EMBL" id="OJI86839.1"/>
    </source>
</evidence>
<dbReference type="VEuPathDB" id="FungiDB:ASPTUDRAFT_199327"/>
<dbReference type="PANTHER" id="PTHR43611">
    <property type="entry name" value="ALPHA-D-GLUCOSE 1-PHOSPHATE PHOSPHATASE"/>
    <property type="match status" value="1"/>
</dbReference>
<dbReference type="InterPro" id="IPR006439">
    <property type="entry name" value="HAD-SF_hydro_IA"/>
</dbReference>
<name>A0A1L9NC51_ASPTC</name>
<dbReference type="EMBL" id="KV878187">
    <property type="protein sequence ID" value="OJI86839.1"/>
    <property type="molecule type" value="Genomic_DNA"/>
</dbReference>
<dbReference type="OMA" id="WEPSAMY"/>
<accession>A0A1L9NC51</accession>
<dbReference type="Proteomes" id="UP000184304">
    <property type="component" value="Unassembled WGS sequence"/>
</dbReference>
<dbReference type="NCBIfam" id="TIGR01509">
    <property type="entry name" value="HAD-SF-IA-v3"/>
    <property type="match status" value="1"/>
</dbReference>
<dbReference type="AlphaFoldDB" id="A0A1L9NC51"/>
<dbReference type="InterPro" id="IPR036412">
    <property type="entry name" value="HAD-like_sf"/>
</dbReference>
<dbReference type="InterPro" id="IPR023214">
    <property type="entry name" value="HAD_sf"/>
</dbReference>
<dbReference type="SUPFAM" id="SSF48239">
    <property type="entry name" value="Terpenoid cyclases/Protein prenyltransferases"/>
    <property type="match status" value="1"/>
</dbReference>
<dbReference type="STRING" id="767770.A0A1L9NC51"/>
<dbReference type="Gene3D" id="1.10.150.240">
    <property type="entry name" value="Putative phosphatase, domain 2"/>
    <property type="match status" value="1"/>
</dbReference>